<feature type="compositionally biased region" description="Basic and acidic residues" evidence="1">
    <location>
        <begin position="47"/>
        <end position="60"/>
    </location>
</feature>
<protein>
    <submittedName>
        <fullName evidence="2 4">Uncharacterized protein</fullName>
    </submittedName>
</protein>
<evidence type="ECO:0000256" key="1">
    <source>
        <dbReference type="SAM" id="MobiDB-lite"/>
    </source>
</evidence>
<evidence type="ECO:0000313" key="3">
    <source>
        <dbReference type="Proteomes" id="UP000274504"/>
    </source>
</evidence>
<name>A0A0R3SKY0_HYMDI</name>
<sequence length="236" mass="26225">MGTERADDKPVPEDEVLSRETRDAKVVGGSENKTMSMYNPAQPEMANAERQEKTEEREPPEQTNDYETLYQSKEHKLVTPLEEVEPIQPPPSNHAVQTEIPGTHLQMATKATPNIKDDKLPANIPRPINLCGKGTILYSGPSVGCCTERTILGPIYLSLQPSGKLPRVVGGDGWILIGWRVHGAGGQGGRIWVVFDKFFVDILANIAVTLSDFLCYLHGKLWWNPSFSFTEKLLNE</sequence>
<feature type="region of interest" description="Disordered" evidence="1">
    <location>
        <begin position="1"/>
        <end position="66"/>
    </location>
</feature>
<dbReference type="WBParaSite" id="HDID_0000559501-mRNA-1">
    <property type="protein sequence ID" value="HDID_0000559501-mRNA-1"/>
    <property type="gene ID" value="HDID_0000559501"/>
</dbReference>
<reference evidence="4" key="1">
    <citation type="submission" date="2017-02" db="UniProtKB">
        <authorList>
            <consortium name="WormBaseParasite"/>
        </authorList>
    </citation>
    <scope>IDENTIFICATION</scope>
</reference>
<evidence type="ECO:0000313" key="4">
    <source>
        <dbReference type="WBParaSite" id="HDID_0000559501-mRNA-1"/>
    </source>
</evidence>
<accession>A0A0R3SKY0</accession>
<organism evidence="4">
    <name type="scientific">Hymenolepis diminuta</name>
    <name type="common">Rat tapeworm</name>
    <dbReference type="NCBI Taxonomy" id="6216"/>
    <lineage>
        <taxon>Eukaryota</taxon>
        <taxon>Metazoa</taxon>
        <taxon>Spiralia</taxon>
        <taxon>Lophotrochozoa</taxon>
        <taxon>Platyhelminthes</taxon>
        <taxon>Cestoda</taxon>
        <taxon>Eucestoda</taxon>
        <taxon>Cyclophyllidea</taxon>
        <taxon>Hymenolepididae</taxon>
        <taxon>Hymenolepis</taxon>
    </lineage>
</organism>
<evidence type="ECO:0000313" key="2">
    <source>
        <dbReference type="EMBL" id="VDL57911.1"/>
    </source>
</evidence>
<gene>
    <name evidence="2" type="ORF">HDID_LOCUS5593</name>
</gene>
<dbReference type="Proteomes" id="UP000274504">
    <property type="component" value="Unassembled WGS sequence"/>
</dbReference>
<dbReference type="EMBL" id="UYSG01003049">
    <property type="protein sequence ID" value="VDL57911.1"/>
    <property type="molecule type" value="Genomic_DNA"/>
</dbReference>
<feature type="compositionally biased region" description="Basic and acidic residues" evidence="1">
    <location>
        <begin position="1"/>
        <end position="25"/>
    </location>
</feature>
<dbReference type="AlphaFoldDB" id="A0A0R3SKY0"/>
<reference evidence="2 3" key="2">
    <citation type="submission" date="2018-11" db="EMBL/GenBank/DDBJ databases">
        <authorList>
            <consortium name="Pathogen Informatics"/>
        </authorList>
    </citation>
    <scope>NUCLEOTIDE SEQUENCE [LARGE SCALE GENOMIC DNA]</scope>
</reference>
<proteinExistence type="predicted"/>